<evidence type="ECO:0000256" key="2">
    <source>
        <dbReference type="ARBA" id="ARBA00022741"/>
    </source>
</evidence>
<dbReference type="CDD" id="cd10229">
    <property type="entry name" value="ASKHA_NBD_HSP70_HSPA12"/>
    <property type="match status" value="1"/>
</dbReference>
<name>K1QAL0_MAGGI</name>
<proteinExistence type="inferred from homology"/>
<dbReference type="SUPFAM" id="SSF53067">
    <property type="entry name" value="Actin-like ATPase domain"/>
    <property type="match status" value="2"/>
</dbReference>
<dbReference type="Gene3D" id="3.30.420.40">
    <property type="match status" value="1"/>
</dbReference>
<organism evidence="4">
    <name type="scientific">Magallana gigas</name>
    <name type="common">Pacific oyster</name>
    <name type="synonym">Crassostrea gigas</name>
    <dbReference type="NCBI Taxonomy" id="29159"/>
    <lineage>
        <taxon>Eukaryota</taxon>
        <taxon>Metazoa</taxon>
        <taxon>Spiralia</taxon>
        <taxon>Lophotrochozoa</taxon>
        <taxon>Mollusca</taxon>
        <taxon>Bivalvia</taxon>
        <taxon>Autobranchia</taxon>
        <taxon>Pteriomorphia</taxon>
        <taxon>Ostreida</taxon>
        <taxon>Ostreoidea</taxon>
        <taxon>Ostreidae</taxon>
        <taxon>Magallana</taxon>
    </lineage>
</organism>
<dbReference type="PANTHER" id="PTHR14187:SF5">
    <property type="entry name" value="HEAT SHOCK 70 KDA PROTEIN 12A"/>
    <property type="match status" value="1"/>
</dbReference>
<reference evidence="4" key="1">
    <citation type="journal article" date="2012" name="Nature">
        <title>The oyster genome reveals stress adaptation and complexity of shell formation.</title>
        <authorList>
            <person name="Zhang G."/>
            <person name="Fang X."/>
            <person name="Guo X."/>
            <person name="Li L."/>
            <person name="Luo R."/>
            <person name="Xu F."/>
            <person name="Yang P."/>
            <person name="Zhang L."/>
            <person name="Wang X."/>
            <person name="Qi H."/>
            <person name="Xiong Z."/>
            <person name="Que H."/>
            <person name="Xie Y."/>
            <person name="Holland P.W."/>
            <person name="Paps J."/>
            <person name="Zhu Y."/>
            <person name="Wu F."/>
            <person name="Chen Y."/>
            <person name="Wang J."/>
            <person name="Peng C."/>
            <person name="Meng J."/>
            <person name="Yang L."/>
            <person name="Liu J."/>
            <person name="Wen B."/>
            <person name="Zhang N."/>
            <person name="Huang Z."/>
            <person name="Zhu Q."/>
            <person name="Feng Y."/>
            <person name="Mount A."/>
            <person name="Hedgecock D."/>
            <person name="Xu Z."/>
            <person name="Liu Y."/>
            <person name="Domazet-Loso T."/>
            <person name="Du Y."/>
            <person name="Sun X."/>
            <person name="Zhang S."/>
            <person name="Liu B."/>
            <person name="Cheng P."/>
            <person name="Jiang X."/>
            <person name="Li J."/>
            <person name="Fan D."/>
            <person name="Wang W."/>
            <person name="Fu W."/>
            <person name="Wang T."/>
            <person name="Wang B."/>
            <person name="Zhang J."/>
            <person name="Peng Z."/>
            <person name="Li Y."/>
            <person name="Li N."/>
            <person name="Wang J."/>
            <person name="Chen M."/>
            <person name="He Y."/>
            <person name="Tan F."/>
            <person name="Song X."/>
            <person name="Zheng Q."/>
            <person name="Huang R."/>
            <person name="Yang H."/>
            <person name="Du X."/>
            <person name="Chen L."/>
            <person name="Yang M."/>
            <person name="Gaffney P.M."/>
            <person name="Wang S."/>
            <person name="Luo L."/>
            <person name="She Z."/>
            <person name="Ming Y."/>
            <person name="Huang W."/>
            <person name="Zhang S."/>
            <person name="Huang B."/>
            <person name="Zhang Y."/>
            <person name="Qu T."/>
            <person name="Ni P."/>
            <person name="Miao G."/>
            <person name="Wang J."/>
            <person name="Wang Q."/>
            <person name="Steinberg C.E."/>
            <person name="Wang H."/>
            <person name="Li N."/>
            <person name="Qian L."/>
            <person name="Zhang G."/>
            <person name="Li Y."/>
            <person name="Yang H."/>
            <person name="Liu X."/>
            <person name="Wang J."/>
            <person name="Yin Y."/>
            <person name="Wang J."/>
        </authorList>
    </citation>
    <scope>NUCLEOTIDE SEQUENCE [LARGE SCALE GENOMIC DNA]</scope>
    <source>
        <strain evidence="4">05x7-T-G4-1.051#20</strain>
    </source>
</reference>
<keyword evidence="4" id="KW-0346">Stress response</keyword>
<evidence type="ECO:0000313" key="4">
    <source>
        <dbReference type="EMBL" id="EKC28319.1"/>
    </source>
</evidence>
<dbReference type="Pfam" id="PF00012">
    <property type="entry name" value="HSP70"/>
    <property type="match status" value="1"/>
</dbReference>
<dbReference type="InterPro" id="IPR013126">
    <property type="entry name" value="Hsp_70_fam"/>
</dbReference>
<dbReference type="EMBL" id="JH818141">
    <property type="protein sequence ID" value="EKC28319.1"/>
    <property type="molecule type" value="Genomic_DNA"/>
</dbReference>
<dbReference type="GO" id="GO:0005524">
    <property type="term" value="F:ATP binding"/>
    <property type="evidence" value="ECO:0007669"/>
    <property type="project" value="UniProtKB-KW"/>
</dbReference>
<keyword evidence="3" id="KW-0067">ATP-binding</keyword>
<evidence type="ECO:0000256" key="1">
    <source>
        <dbReference type="ARBA" id="ARBA00007381"/>
    </source>
</evidence>
<protein>
    <submittedName>
        <fullName evidence="4">Heat shock 70 kDa protein 12B</fullName>
    </submittedName>
</protein>
<accession>K1QAL0</accession>
<evidence type="ECO:0000256" key="3">
    <source>
        <dbReference type="ARBA" id="ARBA00022840"/>
    </source>
</evidence>
<dbReference type="HOGENOM" id="CLU_009958_5_3_1"/>
<comment type="similarity">
    <text evidence="1">Belongs to the heat shock protein 70 family.</text>
</comment>
<keyword evidence="2" id="KW-0547">Nucleotide-binding</keyword>
<dbReference type="AlphaFoldDB" id="K1QAL0"/>
<dbReference type="InParanoid" id="K1QAL0"/>
<gene>
    <name evidence="4" type="ORF">CGI_10021628</name>
</gene>
<dbReference type="InterPro" id="IPR043129">
    <property type="entry name" value="ATPase_NBD"/>
</dbReference>
<dbReference type="PANTHER" id="PTHR14187">
    <property type="entry name" value="ALPHA KINASE/ELONGATION FACTOR 2 KINASE"/>
    <property type="match status" value="1"/>
</dbReference>
<dbReference type="GO" id="GO:0140662">
    <property type="term" value="F:ATP-dependent protein folding chaperone"/>
    <property type="evidence" value="ECO:0007669"/>
    <property type="project" value="InterPro"/>
</dbReference>
<sequence length="581" mass="66437">MSSSIRKPTVVVAIDFGTTYSGYAFSLSSEFLSNKNDHLNKIVIDNWNSGDLLSEKTPTTLLLDKSKNLVSFGYEAENDYGRMTEEERNEHYYFRRFKMMLYDKDGKLKLSRDTVLKDIKDKEMPAIDVFARSIEYLKDKFVKTFKERNLQVTFLPLEKYVTWVLTVPAIWDEPAKQFMQEAAERAGISKESLLICLEPEAAAIYCKWIQIERDDDALNVMKPGRRFLVLDAGGGTIDMAMQEVREDGKLQEINRAEGGDWGGIFVDDEFKQMLEGIVSKPIIEAFRMKFTGDYIELFRYFEKKKREKQTGKVVRIQIPPTLLDIADDITKRTEDQGLKDEVELKKDKLQIKLDKFKEFFNKVVDKIVVKVEEMLVSETAEGTNVIIMVGGFSESNFLQERIKNSFPKYTVVVPQGCGLAVLKGAVLFGHDPEIIAARVVKYTYGVRTNTRFIKDKHPESKKKLINGIEYCTDKFDIHVDKGKLMHCNEETVESYSPLYENQTSVRFRVFASETENPQYTDDEGCREIGSLTVPMPNTAGGRRRKVKAKFKFGATKITVQGIDECSGKSVDVKVDFLEDSS</sequence>